<name>A0A0L0HKP5_SPIPD</name>
<dbReference type="Proteomes" id="UP000053201">
    <property type="component" value="Unassembled WGS sequence"/>
</dbReference>
<dbReference type="EMBL" id="KQ257454">
    <property type="protein sequence ID" value="KND01667.1"/>
    <property type="molecule type" value="Genomic_DNA"/>
</dbReference>
<evidence type="ECO:0000256" key="4">
    <source>
        <dbReference type="ARBA" id="ARBA00022723"/>
    </source>
</evidence>
<dbReference type="eggNOG" id="ENOG502QTVQ">
    <property type="taxonomic scope" value="Eukaryota"/>
</dbReference>
<evidence type="ECO:0000256" key="7">
    <source>
        <dbReference type="ARBA" id="ARBA00025795"/>
    </source>
</evidence>
<dbReference type="Gene3D" id="1.10.489.10">
    <property type="entry name" value="Chloroperoxidase-like"/>
    <property type="match status" value="1"/>
</dbReference>
<dbReference type="GeneID" id="27686975"/>
<dbReference type="STRING" id="645134.A0A0L0HKP5"/>
<organism evidence="10 11">
    <name type="scientific">Spizellomyces punctatus (strain DAOM BR117)</name>
    <dbReference type="NCBI Taxonomy" id="645134"/>
    <lineage>
        <taxon>Eukaryota</taxon>
        <taxon>Fungi</taxon>
        <taxon>Fungi incertae sedis</taxon>
        <taxon>Chytridiomycota</taxon>
        <taxon>Chytridiomycota incertae sedis</taxon>
        <taxon>Chytridiomycetes</taxon>
        <taxon>Spizellomycetales</taxon>
        <taxon>Spizellomycetaceae</taxon>
        <taxon>Spizellomyces</taxon>
    </lineage>
</organism>
<protein>
    <recommendedName>
        <fullName evidence="9">Heme haloperoxidase family profile domain-containing protein</fullName>
    </recommendedName>
</protein>
<reference evidence="10 11" key="1">
    <citation type="submission" date="2009-08" db="EMBL/GenBank/DDBJ databases">
        <title>The Genome Sequence of Spizellomyces punctatus strain DAOM BR117.</title>
        <authorList>
            <consortium name="The Broad Institute Genome Sequencing Platform"/>
            <person name="Russ C."/>
            <person name="Cuomo C."/>
            <person name="Shea T."/>
            <person name="Young S.K."/>
            <person name="Zeng Q."/>
            <person name="Koehrsen M."/>
            <person name="Haas B."/>
            <person name="Borodovsky M."/>
            <person name="Guigo R."/>
            <person name="Alvarado L."/>
            <person name="Berlin A."/>
            <person name="Bochicchio J."/>
            <person name="Borenstein D."/>
            <person name="Chapman S."/>
            <person name="Chen Z."/>
            <person name="Engels R."/>
            <person name="Freedman E."/>
            <person name="Gellesch M."/>
            <person name="Goldberg J."/>
            <person name="Griggs A."/>
            <person name="Gujja S."/>
            <person name="Heiman D."/>
            <person name="Hepburn T."/>
            <person name="Howarth C."/>
            <person name="Jen D."/>
            <person name="Larson L."/>
            <person name="Lewis B."/>
            <person name="Mehta T."/>
            <person name="Park D."/>
            <person name="Pearson M."/>
            <person name="Roberts A."/>
            <person name="Saif S."/>
            <person name="Shenoy N."/>
            <person name="Sisk P."/>
            <person name="Stolte C."/>
            <person name="Sykes S."/>
            <person name="Thomson T."/>
            <person name="Walk T."/>
            <person name="White J."/>
            <person name="Yandava C."/>
            <person name="Burger G."/>
            <person name="Gray M.W."/>
            <person name="Holland P.W.H."/>
            <person name="King N."/>
            <person name="Lang F.B.F."/>
            <person name="Roger A.J."/>
            <person name="Ruiz-Trillo I."/>
            <person name="Lander E."/>
            <person name="Nusbaum C."/>
        </authorList>
    </citation>
    <scope>NUCLEOTIDE SEQUENCE [LARGE SCALE GENOMIC DNA]</scope>
    <source>
        <strain evidence="10 11">DAOM BR117</strain>
    </source>
</reference>
<evidence type="ECO:0000256" key="2">
    <source>
        <dbReference type="ARBA" id="ARBA00022559"/>
    </source>
</evidence>
<dbReference type="InParanoid" id="A0A0L0HKP5"/>
<comment type="cofactor">
    <cofactor evidence="1">
        <name>heme b</name>
        <dbReference type="ChEBI" id="CHEBI:60344"/>
    </cofactor>
</comment>
<dbReference type="OrthoDB" id="407298at2759"/>
<dbReference type="OMA" id="KLQASAY"/>
<keyword evidence="8" id="KW-0732">Signal</keyword>
<dbReference type="Pfam" id="PF01328">
    <property type="entry name" value="Peroxidase_2"/>
    <property type="match status" value="1"/>
</dbReference>
<dbReference type="GO" id="GO:0046872">
    <property type="term" value="F:metal ion binding"/>
    <property type="evidence" value="ECO:0007669"/>
    <property type="project" value="UniProtKB-KW"/>
</dbReference>
<proteinExistence type="inferred from homology"/>
<keyword evidence="3" id="KW-0349">Heme</keyword>
<feature type="domain" description="Heme haloperoxidase family profile" evidence="9">
    <location>
        <begin position="24"/>
        <end position="256"/>
    </location>
</feature>
<evidence type="ECO:0000313" key="10">
    <source>
        <dbReference type="EMBL" id="KND01667.1"/>
    </source>
</evidence>
<feature type="chain" id="PRO_5005540038" description="Heme haloperoxidase family profile domain-containing protein" evidence="8">
    <location>
        <begin position="21"/>
        <end position="296"/>
    </location>
</feature>
<dbReference type="VEuPathDB" id="FungiDB:SPPG_03463"/>
<evidence type="ECO:0000259" key="9">
    <source>
        <dbReference type="PROSITE" id="PS51405"/>
    </source>
</evidence>
<dbReference type="InterPro" id="IPR036851">
    <property type="entry name" value="Chloroperoxidase-like_sf"/>
</dbReference>
<keyword evidence="11" id="KW-1185">Reference proteome</keyword>
<keyword evidence="5" id="KW-0560">Oxidoreductase</keyword>
<sequence>MLALKSFALYLIASAASVTALPAALHPFLKPPGASRGPCPGLNILANHGFLPRDGKGLTLPILQQALSDAYNFSPDFTATVFAIQSNPVTGIAVPFALEDLKKHVPFVVEHDASISRNDFATSRSGDNYSYNRTLFANSLQYVRDLGFTELNSTAMAHIRHLRETQSEMYNPQFSYGRLSVNPDGSLVVDPSMPEFFALGEAAFILDLFGSNNGLADSDTSMAQIAWMFTTESFPSGYKPPAVQATLTTALARAAEIKGQLASLPPIPKDVAAKYWNTDFSKKLALQLGGSLLDMS</sequence>
<evidence type="ECO:0000256" key="3">
    <source>
        <dbReference type="ARBA" id="ARBA00022617"/>
    </source>
</evidence>
<dbReference type="RefSeq" id="XP_016609706.1">
    <property type="nucleotide sequence ID" value="XM_016751725.1"/>
</dbReference>
<dbReference type="PANTHER" id="PTHR33577:SF9">
    <property type="entry name" value="PEROXIDASE STCC"/>
    <property type="match status" value="1"/>
</dbReference>
<evidence type="ECO:0000256" key="6">
    <source>
        <dbReference type="ARBA" id="ARBA00023004"/>
    </source>
</evidence>
<keyword evidence="4" id="KW-0479">Metal-binding</keyword>
<evidence type="ECO:0000256" key="8">
    <source>
        <dbReference type="SAM" id="SignalP"/>
    </source>
</evidence>
<dbReference type="PANTHER" id="PTHR33577">
    <property type="entry name" value="STERIGMATOCYSTIN BIOSYNTHESIS PEROXIDASE STCC-RELATED"/>
    <property type="match status" value="1"/>
</dbReference>
<accession>A0A0L0HKP5</accession>
<dbReference type="AlphaFoldDB" id="A0A0L0HKP5"/>
<gene>
    <name evidence="10" type="ORF">SPPG_03463</name>
</gene>
<feature type="signal peptide" evidence="8">
    <location>
        <begin position="1"/>
        <end position="20"/>
    </location>
</feature>
<evidence type="ECO:0000256" key="5">
    <source>
        <dbReference type="ARBA" id="ARBA00023002"/>
    </source>
</evidence>
<dbReference type="SUPFAM" id="SSF47571">
    <property type="entry name" value="Cloroperoxidase"/>
    <property type="match status" value="1"/>
</dbReference>
<keyword evidence="2" id="KW-0575">Peroxidase</keyword>
<evidence type="ECO:0000256" key="1">
    <source>
        <dbReference type="ARBA" id="ARBA00001970"/>
    </source>
</evidence>
<keyword evidence="6" id="KW-0408">Iron</keyword>
<dbReference type="PROSITE" id="PS51405">
    <property type="entry name" value="HEME_HALOPEROXIDASE"/>
    <property type="match status" value="1"/>
</dbReference>
<evidence type="ECO:0000313" key="11">
    <source>
        <dbReference type="Proteomes" id="UP000053201"/>
    </source>
</evidence>
<dbReference type="InterPro" id="IPR000028">
    <property type="entry name" value="Chloroperoxidase"/>
</dbReference>
<comment type="similarity">
    <text evidence="7">Belongs to the chloroperoxidase family.</text>
</comment>
<dbReference type="GO" id="GO:0004601">
    <property type="term" value="F:peroxidase activity"/>
    <property type="evidence" value="ECO:0007669"/>
    <property type="project" value="UniProtKB-KW"/>
</dbReference>